<feature type="chain" id="PRO_5045376607" evidence="1">
    <location>
        <begin position="21"/>
        <end position="147"/>
    </location>
</feature>
<dbReference type="InterPro" id="IPR046232">
    <property type="entry name" value="DUF6265"/>
</dbReference>
<feature type="domain" description="DUF6265" evidence="2">
    <location>
        <begin position="24"/>
        <end position="130"/>
    </location>
</feature>
<evidence type="ECO:0000259" key="2">
    <source>
        <dbReference type="Pfam" id="PF19780"/>
    </source>
</evidence>
<sequence>MRVTLVAFALATTLAAPATAGDLDFLTGHWRSAPGGRVTEEIWTDGNGGLFLGVNRTLVDGEARAFEFLRIVWNEEGEGEYCAQPNGGPATCFRLVETGDSHAVFENAEHDFPQRIGYAREGDTLTATISDMSGEQSFSFVWTRVTD</sequence>
<keyword evidence="1" id="KW-0732">Signal</keyword>
<reference evidence="4" key="1">
    <citation type="journal article" date="2019" name="Int. J. Syst. Evol. Microbiol.">
        <title>The Global Catalogue of Microorganisms (GCM) 10K type strain sequencing project: providing services to taxonomists for standard genome sequencing and annotation.</title>
        <authorList>
            <consortium name="The Broad Institute Genomics Platform"/>
            <consortium name="The Broad Institute Genome Sequencing Center for Infectious Disease"/>
            <person name="Wu L."/>
            <person name="Ma J."/>
        </authorList>
    </citation>
    <scope>NUCLEOTIDE SEQUENCE [LARGE SCALE GENOMIC DNA]</scope>
    <source>
        <strain evidence="4">KCTC 52487</strain>
    </source>
</reference>
<gene>
    <name evidence="3" type="ORF">ACFOOR_05450</name>
</gene>
<dbReference type="Proteomes" id="UP001595379">
    <property type="component" value="Unassembled WGS sequence"/>
</dbReference>
<dbReference type="RefSeq" id="WP_343165312.1">
    <property type="nucleotide sequence ID" value="NZ_JBHRSV010000005.1"/>
</dbReference>
<keyword evidence="4" id="KW-1185">Reference proteome</keyword>
<feature type="signal peptide" evidence="1">
    <location>
        <begin position="1"/>
        <end position="20"/>
    </location>
</feature>
<evidence type="ECO:0000313" key="3">
    <source>
        <dbReference type="EMBL" id="MFC2925544.1"/>
    </source>
</evidence>
<dbReference type="EMBL" id="JBHRSV010000005">
    <property type="protein sequence ID" value="MFC2925544.1"/>
    <property type="molecule type" value="Genomic_DNA"/>
</dbReference>
<proteinExistence type="predicted"/>
<protein>
    <submittedName>
        <fullName evidence="3">DUF6265 family protein</fullName>
    </submittedName>
</protein>
<organism evidence="3 4">
    <name type="scientific">Hyphobacterium vulgare</name>
    <dbReference type="NCBI Taxonomy" id="1736751"/>
    <lineage>
        <taxon>Bacteria</taxon>
        <taxon>Pseudomonadati</taxon>
        <taxon>Pseudomonadota</taxon>
        <taxon>Alphaproteobacteria</taxon>
        <taxon>Maricaulales</taxon>
        <taxon>Maricaulaceae</taxon>
        <taxon>Hyphobacterium</taxon>
    </lineage>
</organism>
<evidence type="ECO:0000313" key="4">
    <source>
        <dbReference type="Proteomes" id="UP001595379"/>
    </source>
</evidence>
<accession>A0ABV6ZVS9</accession>
<comment type="caution">
    <text evidence="3">The sequence shown here is derived from an EMBL/GenBank/DDBJ whole genome shotgun (WGS) entry which is preliminary data.</text>
</comment>
<evidence type="ECO:0000256" key="1">
    <source>
        <dbReference type="SAM" id="SignalP"/>
    </source>
</evidence>
<name>A0ABV6ZVS9_9PROT</name>
<dbReference type="Pfam" id="PF19780">
    <property type="entry name" value="DUF6265"/>
    <property type="match status" value="1"/>
</dbReference>